<protein>
    <submittedName>
        <fullName evidence="5">AraC family transcriptional regulator</fullName>
    </submittedName>
</protein>
<reference evidence="5" key="1">
    <citation type="submission" date="2023-05" db="EMBL/GenBank/DDBJ databases">
        <title>Comparative genomics of Bacillaceae isolates and their secondary metabolite potential.</title>
        <authorList>
            <person name="Song L."/>
            <person name="Nielsen L.J."/>
            <person name="Mohite O."/>
            <person name="Xu X."/>
            <person name="Weber T."/>
            <person name="Kovacs A.T."/>
        </authorList>
    </citation>
    <scope>NUCLEOTIDE SEQUENCE</scope>
    <source>
        <strain evidence="5">B2_4</strain>
    </source>
</reference>
<evidence type="ECO:0000313" key="5">
    <source>
        <dbReference type="EMBL" id="WHX47977.1"/>
    </source>
</evidence>
<dbReference type="GO" id="GO:0003700">
    <property type="term" value="F:DNA-binding transcription factor activity"/>
    <property type="evidence" value="ECO:0007669"/>
    <property type="project" value="InterPro"/>
</dbReference>
<dbReference type="AlphaFoldDB" id="A0AA95I4Z5"/>
<evidence type="ECO:0000259" key="4">
    <source>
        <dbReference type="PROSITE" id="PS01124"/>
    </source>
</evidence>
<accession>A0AA95I4Z5</accession>
<evidence type="ECO:0000256" key="2">
    <source>
        <dbReference type="ARBA" id="ARBA00023125"/>
    </source>
</evidence>
<dbReference type="InterPro" id="IPR014710">
    <property type="entry name" value="RmlC-like_jellyroll"/>
</dbReference>
<dbReference type="Proteomes" id="UP001177943">
    <property type="component" value="Chromosome"/>
</dbReference>
<dbReference type="InterPro" id="IPR003313">
    <property type="entry name" value="AraC-bd"/>
</dbReference>
<dbReference type="PANTHER" id="PTHR43280">
    <property type="entry name" value="ARAC-FAMILY TRANSCRIPTIONAL REGULATOR"/>
    <property type="match status" value="1"/>
</dbReference>
<dbReference type="SMART" id="SM00342">
    <property type="entry name" value="HTH_ARAC"/>
    <property type="match status" value="1"/>
</dbReference>
<dbReference type="Gene3D" id="2.60.120.10">
    <property type="entry name" value="Jelly Rolls"/>
    <property type="match status" value="1"/>
</dbReference>
<dbReference type="Pfam" id="PF12833">
    <property type="entry name" value="HTH_18"/>
    <property type="match status" value="1"/>
</dbReference>
<evidence type="ECO:0000256" key="3">
    <source>
        <dbReference type="ARBA" id="ARBA00023163"/>
    </source>
</evidence>
<organism evidence="5 6">
    <name type="scientific">Paenibacillus woosongensis</name>
    <dbReference type="NCBI Taxonomy" id="307580"/>
    <lineage>
        <taxon>Bacteria</taxon>
        <taxon>Bacillati</taxon>
        <taxon>Bacillota</taxon>
        <taxon>Bacilli</taxon>
        <taxon>Bacillales</taxon>
        <taxon>Paenibacillaceae</taxon>
        <taxon>Paenibacillus</taxon>
    </lineage>
</organism>
<dbReference type="PANTHER" id="PTHR43280:SF27">
    <property type="entry name" value="TRANSCRIPTIONAL REGULATOR MTLR"/>
    <property type="match status" value="1"/>
</dbReference>
<dbReference type="InterPro" id="IPR009057">
    <property type="entry name" value="Homeodomain-like_sf"/>
</dbReference>
<dbReference type="InterPro" id="IPR037923">
    <property type="entry name" value="HTH-like"/>
</dbReference>
<dbReference type="EMBL" id="CP126084">
    <property type="protein sequence ID" value="WHX47977.1"/>
    <property type="molecule type" value="Genomic_DNA"/>
</dbReference>
<dbReference type="RefSeq" id="WP_283925458.1">
    <property type="nucleotide sequence ID" value="NZ_CP126084.1"/>
</dbReference>
<dbReference type="Gene3D" id="1.10.10.60">
    <property type="entry name" value="Homeodomain-like"/>
    <property type="match status" value="2"/>
</dbReference>
<keyword evidence="2" id="KW-0238">DNA-binding</keyword>
<dbReference type="SUPFAM" id="SSF51215">
    <property type="entry name" value="Regulatory protein AraC"/>
    <property type="match status" value="1"/>
</dbReference>
<evidence type="ECO:0000313" key="6">
    <source>
        <dbReference type="Proteomes" id="UP001177943"/>
    </source>
</evidence>
<dbReference type="CDD" id="cd02208">
    <property type="entry name" value="cupin_RmlC-like"/>
    <property type="match status" value="1"/>
</dbReference>
<proteinExistence type="predicted"/>
<feature type="domain" description="HTH araC/xylS-type" evidence="4">
    <location>
        <begin position="174"/>
        <end position="272"/>
    </location>
</feature>
<dbReference type="KEGG" id="pwn:QNH46_17835"/>
<dbReference type="Pfam" id="PF02311">
    <property type="entry name" value="AraC_binding"/>
    <property type="match status" value="1"/>
</dbReference>
<evidence type="ECO:0000256" key="1">
    <source>
        <dbReference type="ARBA" id="ARBA00023015"/>
    </source>
</evidence>
<keyword evidence="1" id="KW-0805">Transcription regulation</keyword>
<dbReference type="SUPFAM" id="SSF46689">
    <property type="entry name" value="Homeodomain-like"/>
    <property type="match status" value="2"/>
</dbReference>
<keyword evidence="3" id="KW-0804">Transcription</keyword>
<dbReference type="InterPro" id="IPR018060">
    <property type="entry name" value="HTH_AraC"/>
</dbReference>
<name>A0AA95I4Z5_9BACL</name>
<dbReference type="GO" id="GO:0043565">
    <property type="term" value="F:sequence-specific DNA binding"/>
    <property type="evidence" value="ECO:0007669"/>
    <property type="project" value="InterPro"/>
</dbReference>
<gene>
    <name evidence="5" type="ORF">QNH46_17835</name>
</gene>
<sequence>MKSFYQNWILDYELPLVIHHGHNLTFYAHYHSEIEFIYVESGSILVGVNEEKRLLTQGDMVICCSNDIHHFESKEDSQVIILIFKPEMISLSVNWPNDFSFVSPFMPGGDPAFKHIRQLLYDIMEEKENAKPGHQMFIKARLLELCGTLQRSWPSHRLSRSSRSKLESKRVRIQQILSFIEENYQDDLSVELISTHFQMEPSYFCRTFKSAVGMNFRTYLNTIRVLKAERKLISSDASIMDIALECGFNSIRTFNRVYKELKGCVPSSSRDGVSNAALPVHQI</sequence>
<dbReference type="PROSITE" id="PS01124">
    <property type="entry name" value="HTH_ARAC_FAMILY_2"/>
    <property type="match status" value="1"/>
</dbReference>